<evidence type="ECO:0000256" key="2">
    <source>
        <dbReference type="ARBA" id="ARBA00023136"/>
    </source>
</evidence>
<dbReference type="RefSeq" id="WP_331703193.1">
    <property type="nucleotide sequence ID" value="NZ_JAZHBO010000001.1"/>
</dbReference>
<dbReference type="Pfam" id="PF07715">
    <property type="entry name" value="Plug"/>
    <property type="match status" value="1"/>
</dbReference>
<keyword evidence="3" id="KW-0998">Cell outer membrane</keyword>
<feature type="chain" id="PRO_5045412730" evidence="6">
    <location>
        <begin position="20"/>
        <end position="755"/>
    </location>
</feature>
<evidence type="ECO:0000256" key="4">
    <source>
        <dbReference type="RuleBase" id="RU003357"/>
    </source>
</evidence>
<dbReference type="EMBL" id="JAZHBO010000001">
    <property type="protein sequence ID" value="MEF2155053.1"/>
    <property type="molecule type" value="Genomic_DNA"/>
</dbReference>
<comment type="subcellular location">
    <subcellularLocation>
        <location evidence="1 4">Cell outer membrane</location>
    </subcellularLocation>
</comment>
<sequence length="755" mass="83270">MILIAATLALSVTSSPCYAQQSEAARRADIEQQIRSQMSGVNMSDAQLKSMVDEILEQSNRAVKANKDASETKPKPSDADSRDVKTVGKVKVSGQADRDVTKTYIGNDQLDDPASQSVLDVLRRQPGLQVTGSSVSIMGMPGRYTQILVDGRRPPPTFNLQNLKPADVDYIEVMFGAEADKPSEGIAGSINVVLKRRVVKRNPVAQVTVDGGSLSGIGLFGSLNSVGTNGNSFTANASASTSIQSNSSSSVTIADTRMHGQERKQVDSSTSATTYQQNAWLRWNRTLPDSSFLALSLTANRMDLAFLNSFHYSVNLSDSPMLSSLYSRSKTSSATPSVRWSKTLNSKWTTELFVTSGASERRWNSFTDFEGENLRTNSLGVVKDVRTSADAKLNYRYRKGAELEFGIAGERTEWRSKDQKDVGSLSIQTLQDLSTQASRSDQALYVKWVRSFGENLGINTGLRWTHWRIAPPDVAGGAIADRFDDYGLAPSVNLTYRSERSGRWSLNAARSFSPPTFTQLGTSSLSGIAELNRPLEAWSIGNANLRKEVSDIAMLSWEKKLTPRFDTTWRISARRVQDSIGYIITQNLQSNLWIMQPINLPDARIRTLTASGKYIYPLSGTARSFTLGATVVRNWTRIQGLDSRFGLQDQLPFSSTLTFDWQLDDVTMGLDLGYQRESDAYNGPGFVTRKASGFSGNGRISWKATPNLTVSANMYGLIARDLNIEREYQQGDEMMVIRDLSTAAPFVSMTARYQF</sequence>
<dbReference type="InterPro" id="IPR000531">
    <property type="entry name" value="Beta-barrel_TonB"/>
</dbReference>
<feature type="region of interest" description="Disordered" evidence="5">
    <location>
        <begin position="62"/>
        <end position="92"/>
    </location>
</feature>
<feature type="compositionally biased region" description="Basic and acidic residues" evidence="5">
    <location>
        <begin position="65"/>
        <end position="86"/>
    </location>
</feature>
<evidence type="ECO:0000256" key="3">
    <source>
        <dbReference type="ARBA" id="ARBA00023237"/>
    </source>
</evidence>
<evidence type="ECO:0000256" key="6">
    <source>
        <dbReference type="SAM" id="SignalP"/>
    </source>
</evidence>
<keyword evidence="4" id="KW-0798">TonB box</keyword>
<keyword evidence="6" id="KW-0732">Signal</keyword>
<feature type="signal peptide" evidence="6">
    <location>
        <begin position="1"/>
        <end position="19"/>
    </location>
</feature>
<dbReference type="SUPFAM" id="SSF56935">
    <property type="entry name" value="Porins"/>
    <property type="match status" value="1"/>
</dbReference>
<feature type="domain" description="TonB-dependent receptor plug" evidence="8">
    <location>
        <begin position="101"/>
        <end position="180"/>
    </location>
</feature>
<evidence type="ECO:0000313" key="10">
    <source>
        <dbReference type="Proteomes" id="UP001356170"/>
    </source>
</evidence>
<keyword evidence="9" id="KW-0675">Receptor</keyword>
<dbReference type="Pfam" id="PF00593">
    <property type="entry name" value="TonB_dep_Rec_b-barrel"/>
    <property type="match status" value="1"/>
</dbReference>
<accession>A0ABU7UXT9</accession>
<dbReference type="Proteomes" id="UP001356170">
    <property type="component" value="Unassembled WGS sequence"/>
</dbReference>
<keyword evidence="2 4" id="KW-0472">Membrane</keyword>
<dbReference type="Gene3D" id="2.40.170.20">
    <property type="entry name" value="TonB-dependent receptor, beta-barrel domain"/>
    <property type="match status" value="1"/>
</dbReference>
<evidence type="ECO:0000313" key="9">
    <source>
        <dbReference type="EMBL" id="MEF2155053.1"/>
    </source>
</evidence>
<reference evidence="9 10" key="1">
    <citation type="submission" date="2024-01" db="EMBL/GenBank/DDBJ databases">
        <title>Novel species of the genus Luteimonas isolated from rivers.</title>
        <authorList>
            <person name="Lu H."/>
        </authorList>
    </citation>
    <scope>NUCLEOTIDE SEQUENCE [LARGE SCALE GENOMIC DNA]</scope>
    <source>
        <strain evidence="9 10">FXH3W</strain>
    </source>
</reference>
<gene>
    <name evidence="9" type="ORF">V3390_02205</name>
</gene>
<dbReference type="InterPro" id="IPR037066">
    <property type="entry name" value="Plug_dom_sf"/>
</dbReference>
<dbReference type="Gene3D" id="2.170.130.10">
    <property type="entry name" value="TonB-dependent receptor, plug domain"/>
    <property type="match status" value="1"/>
</dbReference>
<proteinExistence type="inferred from homology"/>
<evidence type="ECO:0000259" key="8">
    <source>
        <dbReference type="Pfam" id="PF07715"/>
    </source>
</evidence>
<feature type="domain" description="TonB-dependent receptor-like beta-barrel" evidence="7">
    <location>
        <begin position="270"/>
        <end position="715"/>
    </location>
</feature>
<protein>
    <submittedName>
        <fullName evidence="9">TonB-dependent receptor</fullName>
    </submittedName>
</protein>
<comment type="similarity">
    <text evidence="4">Belongs to the TonB-dependent receptor family.</text>
</comment>
<evidence type="ECO:0000259" key="7">
    <source>
        <dbReference type="Pfam" id="PF00593"/>
    </source>
</evidence>
<keyword evidence="10" id="KW-1185">Reference proteome</keyword>
<evidence type="ECO:0000256" key="5">
    <source>
        <dbReference type="SAM" id="MobiDB-lite"/>
    </source>
</evidence>
<name>A0ABU7UXT9_9GAMM</name>
<dbReference type="InterPro" id="IPR036942">
    <property type="entry name" value="Beta-barrel_TonB_sf"/>
</dbReference>
<evidence type="ECO:0000256" key="1">
    <source>
        <dbReference type="ARBA" id="ARBA00004442"/>
    </source>
</evidence>
<dbReference type="InterPro" id="IPR012910">
    <property type="entry name" value="Plug_dom"/>
</dbReference>
<comment type="caution">
    <text evidence="9">The sequence shown here is derived from an EMBL/GenBank/DDBJ whole genome shotgun (WGS) entry which is preliminary data.</text>
</comment>
<organism evidence="9 10">
    <name type="scientific">Aquilutibacter rugosus</name>
    <dbReference type="NCBI Taxonomy" id="3115820"/>
    <lineage>
        <taxon>Bacteria</taxon>
        <taxon>Pseudomonadati</taxon>
        <taxon>Pseudomonadota</taxon>
        <taxon>Gammaproteobacteria</taxon>
        <taxon>Lysobacterales</taxon>
        <taxon>Lysobacteraceae</taxon>
        <taxon>Aquilutibacter</taxon>
    </lineage>
</organism>